<gene>
    <name evidence="2" type="ORF">GCM10009559_26050</name>
</gene>
<dbReference type="InterPro" id="IPR016181">
    <property type="entry name" value="Acyl_CoA_acyltransferase"/>
</dbReference>
<evidence type="ECO:0000313" key="3">
    <source>
        <dbReference type="Proteomes" id="UP001499967"/>
    </source>
</evidence>
<dbReference type="Proteomes" id="UP001499967">
    <property type="component" value="Unassembled WGS sequence"/>
</dbReference>
<sequence length="171" mass="18951">MLPGSRTAPATPRLLLREMTDADLDDMAALLGDPEVMRHYPAPKRRDEAQAWIDWNRRLYRERGFGLWVVVLRATGEFVGDCGLTPQRVDGVEEVEVGYHIRPALQGNGYATEAAAACRDFARDTLGVHHLIAIIAPANVPSLRVATKIGLTRERRMVVSGLPRLVRSGEI</sequence>
<proteinExistence type="predicted"/>
<dbReference type="SUPFAM" id="SSF55729">
    <property type="entry name" value="Acyl-CoA N-acyltransferases (Nat)"/>
    <property type="match status" value="1"/>
</dbReference>
<feature type="domain" description="N-acetyltransferase" evidence="1">
    <location>
        <begin position="14"/>
        <end position="171"/>
    </location>
</feature>
<dbReference type="Gene3D" id="3.40.630.30">
    <property type="match status" value="1"/>
</dbReference>
<name>A0ABN1PXX9_9PSEU</name>
<dbReference type="PROSITE" id="PS51186">
    <property type="entry name" value="GNAT"/>
    <property type="match status" value="1"/>
</dbReference>
<dbReference type="PANTHER" id="PTHR43792:SF1">
    <property type="entry name" value="N-ACETYLTRANSFERASE DOMAIN-CONTAINING PROTEIN"/>
    <property type="match status" value="1"/>
</dbReference>
<keyword evidence="3" id="KW-1185">Reference proteome</keyword>
<dbReference type="InterPro" id="IPR000182">
    <property type="entry name" value="GNAT_dom"/>
</dbReference>
<dbReference type="EMBL" id="BAAAHP010000075">
    <property type="protein sequence ID" value="GAA0934978.1"/>
    <property type="molecule type" value="Genomic_DNA"/>
</dbReference>
<dbReference type="Pfam" id="PF13302">
    <property type="entry name" value="Acetyltransf_3"/>
    <property type="match status" value="1"/>
</dbReference>
<organism evidence="2 3">
    <name type="scientific">Pseudonocardia zijingensis</name>
    <dbReference type="NCBI Taxonomy" id="153376"/>
    <lineage>
        <taxon>Bacteria</taxon>
        <taxon>Bacillati</taxon>
        <taxon>Actinomycetota</taxon>
        <taxon>Actinomycetes</taxon>
        <taxon>Pseudonocardiales</taxon>
        <taxon>Pseudonocardiaceae</taxon>
        <taxon>Pseudonocardia</taxon>
    </lineage>
</organism>
<accession>A0ABN1PXX9</accession>
<dbReference type="PANTHER" id="PTHR43792">
    <property type="entry name" value="GNAT FAMILY, PUTATIVE (AFU_ORTHOLOGUE AFUA_3G00765)-RELATED-RELATED"/>
    <property type="match status" value="1"/>
</dbReference>
<evidence type="ECO:0000313" key="2">
    <source>
        <dbReference type="EMBL" id="GAA0934978.1"/>
    </source>
</evidence>
<dbReference type="InterPro" id="IPR051531">
    <property type="entry name" value="N-acetyltransferase"/>
</dbReference>
<protein>
    <submittedName>
        <fullName evidence="2">GNAT family N-acetyltransferase</fullName>
    </submittedName>
</protein>
<reference evidence="2 3" key="1">
    <citation type="journal article" date="2019" name="Int. J. Syst. Evol. Microbiol.">
        <title>The Global Catalogue of Microorganisms (GCM) 10K type strain sequencing project: providing services to taxonomists for standard genome sequencing and annotation.</title>
        <authorList>
            <consortium name="The Broad Institute Genomics Platform"/>
            <consortium name="The Broad Institute Genome Sequencing Center for Infectious Disease"/>
            <person name="Wu L."/>
            <person name="Ma J."/>
        </authorList>
    </citation>
    <scope>NUCLEOTIDE SEQUENCE [LARGE SCALE GENOMIC DNA]</scope>
    <source>
        <strain evidence="2 3">JCM 11117</strain>
    </source>
</reference>
<comment type="caution">
    <text evidence="2">The sequence shown here is derived from an EMBL/GenBank/DDBJ whole genome shotgun (WGS) entry which is preliminary data.</text>
</comment>
<dbReference type="RefSeq" id="WP_343941598.1">
    <property type="nucleotide sequence ID" value="NZ_BAAAHP010000075.1"/>
</dbReference>
<evidence type="ECO:0000259" key="1">
    <source>
        <dbReference type="PROSITE" id="PS51186"/>
    </source>
</evidence>